<dbReference type="PROSITE" id="PS50103">
    <property type="entry name" value="ZF_C3H1"/>
    <property type="match status" value="3"/>
</dbReference>
<dbReference type="Gene3D" id="4.10.1000.10">
    <property type="entry name" value="Zinc finger, CCCH-type"/>
    <property type="match status" value="2"/>
</dbReference>
<dbReference type="OrthoDB" id="10009520at2759"/>
<evidence type="ECO:0000259" key="10">
    <source>
        <dbReference type="PROSITE" id="PS50103"/>
    </source>
</evidence>
<keyword evidence="3 8" id="KW-0479">Metal-binding</keyword>
<dbReference type="InterPro" id="IPR051628">
    <property type="entry name" value="LUBAC_E3_Ligases"/>
</dbReference>
<feature type="zinc finger region" description="C3H1-type" evidence="8">
    <location>
        <begin position="89"/>
        <end position="116"/>
    </location>
</feature>
<keyword evidence="2" id="KW-0808">Transferase</keyword>
<dbReference type="InterPro" id="IPR013083">
    <property type="entry name" value="Znf_RING/FYVE/PHD"/>
</dbReference>
<dbReference type="PROSITE" id="PS50089">
    <property type="entry name" value="ZF_RING_2"/>
    <property type="match status" value="1"/>
</dbReference>
<feature type="domain" description="C3H1-type" evidence="10">
    <location>
        <begin position="48"/>
        <end position="75"/>
    </location>
</feature>
<dbReference type="Gene3D" id="1.20.120.1750">
    <property type="match status" value="1"/>
</dbReference>
<dbReference type="SUPFAM" id="SSF57850">
    <property type="entry name" value="RING/U-box"/>
    <property type="match status" value="2"/>
</dbReference>
<dbReference type="EMBL" id="MU004234">
    <property type="protein sequence ID" value="KAF2670681.1"/>
    <property type="molecule type" value="Genomic_DNA"/>
</dbReference>
<dbReference type="Pfam" id="PF22191">
    <property type="entry name" value="IBR_1"/>
    <property type="match status" value="1"/>
</dbReference>
<keyword evidence="6" id="KW-0833">Ubl conjugation pathway</keyword>
<dbReference type="Pfam" id="PF00097">
    <property type="entry name" value="zf-C3HC4"/>
    <property type="match status" value="1"/>
</dbReference>
<evidence type="ECO:0000256" key="2">
    <source>
        <dbReference type="ARBA" id="ARBA00022679"/>
    </source>
</evidence>
<dbReference type="PANTHER" id="PTHR22770">
    <property type="entry name" value="UBIQUITIN CONJUGATING ENZYME 7 INTERACTING PROTEIN-RELATED"/>
    <property type="match status" value="1"/>
</dbReference>
<dbReference type="Pfam" id="PF00642">
    <property type="entry name" value="zf-CCCH"/>
    <property type="match status" value="1"/>
</dbReference>
<dbReference type="CDD" id="cd22585">
    <property type="entry name" value="Rcat_RBR_DEAH12-like"/>
    <property type="match status" value="1"/>
</dbReference>
<keyword evidence="5 8" id="KW-0863">Zinc-finger</keyword>
<evidence type="ECO:0000259" key="11">
    <source>
        <dbReference type="PROSITE" id="PS51873"/>
    </source>
</evidence>
<dbReference type="GO" id="GO:0043130">
    <property type="term" value="F:ubiquitin binding"/>
    <property type="evidence" value="ECO:0007669"/>
    <property type="project" value="TreeGrafter"/>
</dbReference>
<feature type="domain" description="RING-type" evidence="11">
    <location>
        <begin position="544"/>
        <end position="737"/>
    </location>
</feature>
<dbReference type="GO" id="GO:0004842">
    <property type="term" value="F:ubiquitin-protein transferase activity"/>
    <property type="evidence" value="ECO:0007669"/>
    <property type="project" value="TreeGrafter"/>
</dbReference>
<dbReference type="InterPro" id="IPR036855">
    <property type="entry name" value="Znf_CCCH_sf"/>
</dbReference>
<evidence type="ECO:0000313" key="13">
    <source>
        <dbReference type="Proteomes" id="UP000799302"/>
    </source>
</evidence>
<accession>A0A6A6UGJ2</accession>
<name>A0A6A6UGJ2_9PEZI</name>
<evidence type="ECO:0000256" key="3">
    <source>
        <dbReference type="ARBA" id="ARBA00022723"/>
    </source>
</evidence>
<proteinExistence type="predicted"/>
<feature type="domain" description="C3H1-type" evidence="10">
    <location>
        <begin position="89"/>
        <end position="116"/>
    </location>
</feature>
<comment type="pathway">
    <text evidence="1">Protein modification; protein ubiquitination.</text>
</comment>
<reference evidence="12" key="1">
    <citation type="journal article" date="2020" name="Stud. Mycol.">
        <title>101 Dothideomycetes genomes: a test case for predicting lifestyles and emergence of pathogens.</title>
        <authorList>
            <person name="Haridas S."/>
            <person name="Albert R."/>
            <person name="Binder M."/>
            <person name="Bloem J."/>
            <person name="Labutti K."/>
            <person name="Salamov A."/>
            <person name="Andreopoulos B."/>
            <person name="Baker S."/>
            <person name="Barry K."/>
            <person name="Bills G."/>
            <person name="Bluhm B."/>
            <person name="Cannon C."/>
            <person name="Castanera R."/>
            <person name="Culley D."/>
            <person name="Daum C."/>
            <person name="Ezra D."/>
            <person name="Gonzalez J."/>
            <person name="Henrissat B."/>
            <person name="Kuo A."/>
            <person name="Liang C."/>
            <person name="Lipzen A."/>
            <person name="Lutzoni F."/>
            <person name="Magnuson J."/>
            <person name="Mondo S."/>
            <person name="Nolan M."/>
            <person name="Ohm R."/>
            <person name="Pangilinan J."/>
            <person name="Park H.-J."/>
            <person name="Ramirez L."/>
            <person name="Alfaro M."/>
            <person name="Sun H."/>
            <person name="Tritt A."/>
            <person name="Yoshinaga Y."/>
            <person name="Zwiers L.-H."/>
            <person name="Turgeon B."/>
            <person name="Goodwin S."/>
            <person name="Spatafora J."/>
            <person name="Crous P."/>
            <person name="Grigoriev I."/>
        </authorList>
    </citation>
    <scope>NUCLEOTIDE SEQUENCE</scope>
    <source>
        <strain evidence="12">CBS 115976</strain>
    </source>
</reference>
<dbReference type="InterPro" id="IPR000571">
    <property type="entry name" value="Znf_CCCH"/>
</dbReference>
<dbReference type="InterPro" id="IPR018957">
    <property type="entry name" value="Znf_C3HC4_RING-type"/>
</dbReference>
<evidence type="ECO:0000256" key="8">
    <source>
        <dbReference type="PROSITE-ProRule" id="PRU00723"/>
    </source>
</evidence>
<keyword evidence="7 8" id="KW-0862">Zinc</keyword>
<evidence type="ECO:0000256" key="4">
    <source>
        <dbReference type="ARBA" id="ARBA00022737"/>
    </source>
</evidence>
<dbReference type="CDD" id="cd16449">
    <property type="entry name" value="RING-HC"/>
    <property type="match status" value="1"/>
</dbReference>
<feature type="domain" description="C3H1-type" evidence="10">
    <location>
        <begin position="1"/>
        <end position="25"/>
    </location>
</feature>
<evidence type="ECO:0000259" key="9">
    <source>
        <dbReference type="PROSITE" id="PS50089"/>
    </source>
</evidence>
<evidence type="ECO:0000256" key="1">
    <source>
        <dbReference type="ARBA" id="ARBA00004906"/>
    </source>
</evidence>
<evidence type="ECO:0000256" key="7">
    <source>
        <dbReference type="ARBA" id="ARBA00022833"/>
    </source>
</evidence>
<dbReference type="PANTHER" id="PTHR22770:SF13">
    <property type="entry name" value="RING-TYPE DOMAIN-CONTAINING PROTEIN"/>
    <property type="match status" value="1"/>
</dbReference>
<keyword evidence="13" id="KW-1185">Reference proteome</keyword>
<dbReference type="InterPro" id="IPR044066">
    <property type="entry name" value="TRIAD_supradom"/>
</dbReference>
<dbReference type="Proteomes" id="UP000799302">
    <property type="component" value="Unassembled WGS sequence"/>
</dbReference>
<dbReference type="GO" id="GO:0000151">
    <property type="term" value="C:ubiquitin ligase complex"/>
    <property type="evidence" value="ECO:0007669"/>
    <property type="project" value="TreeGrafter"/>
</dbReference>
<evidence type="ECO:0008006" key="14">
    <source>
        <dbReference type="Google" id="ProtNLM"/>
    </source>
</evidence>
<evidence type="ECO:0000256" key="5">
    <source>
        <dbReference type="ARBA" id="ARBA00022771"/>
    </source>
</evidence>
<keyword evidence="4" id="KW-0677">Repeat</keyword>
<organism evidence="12 13">
    <name type="scientific">Microthyrium microscopicum</name>
    <dbReference type="NCBI Taxonomy" id="703497"/>
    <lineage>
        <taxon>Eukaryota</taxon>
        <taxon>Fungi</taxon>
        <taxon>Dikarya</taxon>
        <taxon>Ascomycota</taxon>
        <taxon>Pezizomycotina</taxon>
        <taxon>Dothideomycetes</taxon>
        <taxon>Dothideomycetes incertae sedis</taxon>
        <taxon>Microthyriales</taxon>
        <taxon>Microthyriaceae</taxon>
        <taxon>Microthyrium</taxon>
    </lineage>
</organism>
<dbReference type="Gene3D" id="3.30.40.10">
    <property type="entry name" value="Zinc/RING finger domain, C3HC4 (zinc finger)"/>
    <property type="match status" value="1"/>
</dbReference>
<dbReference type="PROSITE" id="PS00518">
    <property type="entry name" value="ZF_RING_1"/>
    <property type="match status" value="1"/>
</dbReference>
<dbReference type="InterPro" id="IPR001841">
    <property type="entry name" value="Znf_RING"/>
</dbReference>
<evidence type="ECO:0000313" key="12">
    <source>
        <dbReference type="EMBL" id="KAF2670681.1"/>
    </source>
</evidence>
<protein>
    <recommendedName>
        <fullName evidence="14">RING-type E3 ubiquitin transferase</fullName>
    </recommendedName>
</protein>
<gene>
    <name evidence="12" type="ORF">BT63DRAFT_478795</name>
</gene>
<dbReference type="GO" id="GO:0043161">
    <property type="term" value="P:proteasome-mediated ubiquitin-dependent protein catabolic process"/>
    <property type="evidence" value="ECO:0007669"/>
    <property type="project" value="TreeGrafter"/>
</dbReference>
<dbReference type="PROSITE" id="PS51873">
    <property type="entry name" value="TRIAD"/>
    <property type="match status" value="1"/>
</dbReference>
<feature type="domain" description="RING-type" evidence="9">
    <location>
        <begin position="548"/>
        <end position="589"/>
    </location>
</feature>
<dbReference type="SMART" id="SM00356">
    <property type="entry name" value="ZnF_C3H1"/>
    <property type="match status" value="3"/>
</dbReference>
<evidence type="ECO:0000256" key="6">
    <source>
        <dbReference type="ARBA" id="ARBA00022786"/>
    </source>
</evidence>
<feature type="zinc finger region" description="C3H1-type" evidence="8">
    <location>
        <begin position="1"/>
        <end position="25"/>
    </location>
</feature>
<feature type="zinc finger region" description="C3H1-type" evidence="8">
    <location>
        <begin position="48"/>
        <end position="75"/>
    </location>
</feature>
<dbReference type="AlphaFoldDB" id="A0A6A6UGJ2"/>
<dbReference type="GO" id="GO:0097039">
    <property type="term" value="P:protein linear polyubiquitination"/>
    <property type="evidence" value="ECO:0007669"/>
    <property type="project" value="TreeGrafter"/>
</dbReference>
<dbReference type="SUPFAM" id="SSF90229">
    <property type="entry name" value="CCCH zinc finger"/>
    <property type="match status" value="2"/>
</dbReference>
<sequence>MVVCKFFRRGFCFRGENCRYKHEIDTLNTAGPATSGIATHLESLDRTDKANIPCRFFVRGNCNRGDRCLFRHSLSLDNAPVPQNSIPNERTRTHCRRFPPSGCADGDDCSSIHQENNLACLGAQLKNHDRDNFRRIIAGALVKFADAGGERNTLITQAKIYTKDSSLASTLQVTDGIPREHAISGMALRFTKLPVYTLPGMRLKGIDSRKIQISWRSSTRTVWLSFKLESQAVRVSKRFQDEVYDIKGSTVNATTGAEVLNPHKRPKLTVELTNVPNDADQSSINAAISEANDKPSYISLARLTYDATFEEVVSLLGFRLANFGDVVALDSLAAPLSKYAKVRATFKSSAEASLAAAALNTERQNFLGGGKLSVKIVHTLKAKILTATFDVLRNQLEFLAFRFFLWNKETALHFHRNTDFYQRLTAIRIEAASAKGVTEVNIALQKILGGTIARDADNSLLWLPLSDQNDWALQKVRKLQSDLQVKIVRDNRKKQLHILGPPEQIDAAVAALTRIINEERSELGKATISNIKTSSSSVQSSKNGNEDCVICWSGAEDPVTTSCGHIYCEECLENLCMEGDLGDAYTVICLGDSGQCQKPLELEELHSILPSVVFNAMLEHAFDSKVRKNPDSFHYCPTPDCGFYICTSCHDSHPNNSCAEFQYIKSGSQQAFEEYKKANNMKECPRCTLTMEKIDGCNHMSCPSCGAHVCWVCLDHFEAATECYDHLIEVHGHIGLVDHPAEEVMPDEDFAPDQIPDEELFLNFNLAGRHAAGEDLDILLAQWNLTDLLATVTFAALGMTEEDITLLRALAANQAALQDDGLVNDEEAGMDAYQPQ</sequence>
<dbReference type="GO" id="GO:0008270">
    <property type="term" value="F:zinc ion binding"/>
    <property type="evidence" value="ECO:0007669"/>
    <property type="project" value="UniProtKB-KW"/>
</dbReference>
<dbReference type="InterPro" id="IPR017907">
    <property type="entry name" value="Znf_RING_CS"/>
</dbReference>